<dbReference type="InterPro" id="IPR056209">
    <property type="entry name" value="SU10_adaptor"/>
</dbReference>
<organism evidence="1">
    <name type="scientific">marine sediment metagenome</name>
    <dbReference type="NCBI Taxonomy" id="412755"/>
    <lineage>
        <taxon>unclassified sequences</taxon>
        <taxon>metagenomes</taxon>
        <taxon>ecological metagenomes</taxon>
    </lineage>
</organism>
<sequence>MTIALSDLRTELRVHLGLETDDTDELSNDDADLLLNRAFWELMNKFNFREEEKSSTFPTIDGTEFYSLPTLFESVRNISLQDSDNTETWFPLDRTSLDEYTKNLDDADSNEGMPLRYFREDNGIRLSPIPDKATYVIKVKHRITLADLSSSNTTLVIPQVWHELILLGGLWRGLLRLRDYESARE</sequence>
<name>A0A0F8ZUZ2_9ZZZZ</name>
<proteinExistence type="predicted"/>
<gene>
    <name evidence="1" type="ORF">LCGC14_2650080</name>
</gene>
<evidence type="ECO:0000313" key="1">
    <source>
        <dbReference type="EMBL" id="KKK97708.1"/>
    </source>
</evidence>
<dbReference type="AlphaFoldDB" id="A0A0F8ZUZ2"/>
<feature type="non-terminal residue" evidence="1">
    <location>
        <position position="185"/>
    </location>
</feature>
<protein>
    <submittedName>
        <fullName evidence="1">Uncharacterized protein</fullName>
    </submittedName>
</protein>
<dbReference type="EMBL" id="LAZR01045930">
    <property type="protein sequence ID" value="KKK97708.1"/>
    <property type="molecule type" value="Genomic_DNA"/>
</dbReference>
<dbReference type="Pfam" id="PF24175">
    <property type="entry name" value="SU10_adaptor"/>
    <property type="match status" value="1"/>
</dbReference>
<comment type="caution">
    <text evidence="1">The sequence shown here is derived from an EMBL/GenBank/DDBJ whole genome shotgun (WGS) entry which is preliminary data.</text>
</comment>
<reference evidence="1" key="1">
    <citation type="journal article" date="2015" name="Nature">
        <title>Complex archaea that bridge the gap between prokaryotes and eukaryotes.</title>
        <authorList>
            <person name="Spang A."/>
            <person name="Saw J.H."/>
            <person name="Jorgensen S.L."/>
            <person name="Zaremba-Niedzwiedzka K."/>
            <person name="Martijn J."/>
            <person name="Lind A.E."/>
            <person name="van Eijk R."/>
            <person name="Schleper C."/>
            <person name="Guy L."/>
            <person name="Ettema T.J."/>
        </authorList>
    </citation>
    <scope>NUCLEOTIDE SEQUENCE</scope>
</reference>
<accession>A0A0F8ZUZ2</accession>